<dbReference type="Pfam" id="PF23463">
    <property type="entry name" value="WWE_2"/>
    <property type="match status" value="1"/>
</dbReference>
<feature type="compositionally biased region" description="Basic and acidic residues" evidence="1">
    <location>
        <begin position="391"/>
        <end position="401"/>
    </location>
</feature>
<dbReference type="GO" id="GO:0046872">
    <property type="term" value="F:metal ion binding"/>
    <property type="evidence" value="ECO:0007669"/>
    <property type="project" value="InterPro"/>
</dbReference>
<dbReference type="GO" id="GO:0004620">
    <property type="term" value="F:phospholipase activity"/>
    <property type="evidence" value="ECO:0007669"/>
    <property type="project" value="TreeGrafter"/>
</dbReference>
<evidence type="ECO:0000259" key="2">
    <source>
        <dbReference type="PROSITE" id="PS51043"/>
    </source>
</evidence>
<gene>
    <name evidence="3" type="ORF">LTR84_008251</name>
</gene>
<feature type="compositionally biased region" description="Low complexity" evidence="1">
    <location>
        <begin position="8"/>
        <end position="21"/>
    </location>
</feature>
<dbReference type="SMART" id="SM01127">
    <property type="entry name" value="DDHD"/>
    <property type="match status" value="1"/>
</dbReference>
<dbReference type="GeneID" id="89976415"/>
<evidence type="ECO:0000256" key="1">
    <source>
        <dbReference type="SAM" id="MobiDB-lite"/>
    </source>
</evidence>
<feature type="region of interest" description="Disordered" evidence="1">
    <location>
        <begin position="1"/>
        <end position="62"/>
    </location>
</feature>
<dbReference type="Pfam" id="PF02862">
    <property type="entry name" value="DDHD"/>
    <property type="match status" value="1"/>
</dbReference>
<name>A0AAV9MY00_9EURO</name>
<feature type="compositionally biased region" description="Low complexity" evidence="1">
    <location>
        <begin position="849"/>
        <end position="876"/>
    </location>
</feature>
<dbReference type="Pfam" id="PF23465">
    <property type="entry name" value="DUF7131"/>
    <property type="match status" value="1"/>
</dbReference>
<reference evidence="3 4" key="1">
    <citation type="submission" date="2023-08" db="EMBL/GenBank/DDBJ databases">
        <title>Black Yeasts Isolated from many extreme environments.</title>
        <authorList>
            <person name="Coleine C."/>
            <person name="Stajich J.E."/>
            <person name="Selbmann L."/>
        </authorList>
    </citation>
    <scope>NUCLEOTIDE SEQUENCE [LARGE SCALE GENOMIC DNA]</scope>
    <source>
        <strain evidence="3 4">CCFEE 5792</strain>
    </source>
</reference>
<organism evidence="3 4">
    <name type="scientific">Exophiala bonariae</name>
    <dbReference type="NCBI Taxonomy" id="1690606"/>
    <lineage>
        <taxon>Eukaryota</taxon>
        <taxon>Fungi</taxon>
        <taxon>Dikarya</taxon>
        <taxon>Ascomycota</taxon>
        <taxon>Pezizomycotina</taxon>
        <taxon>Eurotiomycetes</taxon>
        <taxon>Chaetothyriomycetidae</taxon>
        <taxon>Chaetothyriales</taxon>
        <taxon>Herpotrichiellaceae</taxon>
        <taxon>Exophiala</taxon>
    </lineage>
</organism>
<dbReference type="GO" id="GO:0005737">
    <property type="term" value="C:cytoplasm"/>
    <property type="evidence" value="ECO:0007669"/>
    <property type="project" value="TreeGrafter"/>
</dbReference>
<feature type="compositionally biased region" description="Polar residues" evidence="1">
    <location>
        <begin position="326"/>
        <end position="336"/>
    </location>
</feature>
<evidence type="ECO:0000313" key="4">
    <source>
        <dbReference type="Proteomes" id="UP001358417"/>
    </source>
</evidence>
<feature type="region of interest" description="Disordered" evidence="1">
    <location>
        <begin position="119"/>
        <end position="139"/>
    </location>
</feature>
<feature type="compositionally biased region" description="Polar residues" evidence="1">
    <location>
        <begin position="129"/>
        <end position="139"/>
    </location>
</feature>
<feature type="compositionally biased region" description="Basic and acidic residues" evidence="1">
    <location>
        <begin position="349"/>
        <end position="358"/>
    </location>
</feature>
<feature type="compositionally biased region" description="Gly residues" evidence="1">
    <location>
        <begin position="961"/>
        <end position="970"/>
    </location>
</feature>
<feature type="region of interest" description="Disordered" evidence="1">
    <location>
        <begin position="961"/>
        <end position="995"/>
    </location>
</feature>
<dbReference type="InterPro" id="IPR058055">
    <property type="entry name" value="PA-PLA1"/>
</dbReference>
<dbReference type="EMBL" id="JAVRRD010000030">
    <property type="protein sequence ID" value="KAK5046448.1"/>
    <property type="molecule type" value="Genomic_DNA"/>
</dbReference>
<feature type="region of interest" description="Disordered" evidence="1">
    <location>
        <begin position="635"/>
        <end position="654"/>
    </location>
</feature>
<feature type="region of interest" description="Disordered" evidence="1">
    <location>
        <begin position="84"/>
        <end position="106"/>
    </location>
</feature>
<dbReference type="RefSeq" id="XP_064702039.1">
    <property type="nucleotide sequence ID" value="XM_064851798.1"/>
</dbReference>
<feature type="compositionally biased region" description="Basic and acidic residues" evidence="1">
    <location>
        <begin position="971"/>
        <end position="986"/>
    </location>
</feature>
<evidence type="ECO:0000313" key="3">
    <source>
        <dbReference type="EMBL" id="KAK5046448.1"/>
    </source>
</evidence>
<feature type="region of interest" description="Disordered" evidence="1">
    <location>
        <begin position="771"/>
        <end position="898"/>
    </location>
</feature>
<dbReference type="InterPro" id="IPR004177">
    <property type="entry name" value="DDHD_dom"/>
</dbReference>
<dbReference type="PANTHER" id="PTHR23509:SF10">
    <property type="entry name" value="LD21067P"/>
    <property type="match status" value="1"/>
</dbReference>
<comment type="caution">
    <text evidence="3">The sequence shown here is derived from an EMBL/GenBank/DDBJ whole genome shotgun (WGS) entry which is preliminary data.</text>
</comment>
<dbReference type="AlphaFoldDB" id="A0AAV9MY00"/>
<proteinExistence type="predicted"/>
<feature type="domain" description="DDHD" evidence="2">
    <location>
        <begin position="607"/>
        <end position="954"/>
    </location>
</feature>
<sequence>MAEATKPSSSFLSSISPWSRSNTPPPKSPRQGPKDDPHQLRQSTGIDHTISLRPSPSLRRYPRDCPPLITKWYYAVDVAKRKPFATEPGPEEPAKATTGPKKFVGFSSTDSQAIEKAYQSLDRGDKSQSDTSSPTSTRVPVNEDFLFDVHIEKRELEPAYWLGPVYEVHRGSWFYVEGSFLKPCDENLANQLEEGYLKIAPWRRLGISSPRSTSQPRSRPASMILDSASTLLPNKANPSQDDAQTAGSNTYRLFGNHMNTTVTYQDAVTAFLSSDDFYSRMSSITYGRFVGYGGTKVVRGWSESTRLVEPKPAEPISSKEKRKSAKNTSETSQPVESTKADSQPEEQEPESKPRRSALERQLSSLAGIPGSQEGDISAEEEAREQEEKEMEDAREKDGDDQARQIDHLVLVTHGIGQRLGLRLDSINFVHDVNTLRKSMKAVYGSAPDLQALSGDPKNCRVQVLPIAWRHLLDFPKQSLKQNRKEFDLGDADDDFDDIYPSLQDITVEGVPAVRNLITDLAMDVLLYQSAYREHIAQIVQQECNRVYKLFKQRTGFSGQVSLCGHSLGSAVLFDILCRQEDLIQTRPRRVSSKTAREPSMDQTNLKLDFDVQNFFCLGSPIALFQMLKGRTVSGRNSSSSYSYGGPMPTSPFDPDPMSNDPFDIASTRNPPMSSVKELIPITTSSPKCGELFNIFHPTDPIAYRIEPLISPAMAQLKSQPLPYTKKGLFAAPGIANISARVGQQVMSSWYNLTSGVASTLINRSLGITGEEQALPQDKGKSSQAAGPGNTLTGGPNIPQITMPTADKSRQQALAEAARSSPTSEQPPTLIDSEIETLYSGFQKRRRSQTPSSLTPNTTGTTTDDTTANDPDASSTTPPQASSETDPAEYTVSQDRARKLKREEAKVRALNSNGRVDYHIQEGMFDVSLLASIASHLSYWADEDVNHFMIGQMLKKTSRGRGGLGNVGVGGEQKEKNRELERERQGDIGRGGGDML</sequence>
<dbReference type="InterPro" id="IPR055555">
    <property type="entry name" value="PA-PLA1_DUF7131"/>
</dbReference>
<protein>
    <recommendedName>
        <fullName evidence="2">DDHD domain-containing protein</fullName>
    </recommendedName>
</protein>
<accession>A0AAV9MY00</accession>
<feature type="compositionally biased region" description="Acidic residues" evidence="1">
    <location>
        <begin position="376"/>
        <end position="390"/>
    </location>
</feature>
<feature type="compositionally biased region" description="Polar residues" evidence="1">
    <location>
        <begin position="781"/>
        <end position="802"/>
    </location>
</feature>
<keyword evidence="4" id="KW-1185">Reference proteome</keyword>
<dbReference type="PANTHER" id="PTHR23509">
    <property type="entry name" value="PA-PL1 PHOSPHOLIPASE FAMILY"/>
    <property type="match status" value="1"/>
</dbReference>
<feature type="region of interest" description="Disordered" evidence="1">
    <location>
        <begin position="306"/>
        <end position="401"/>
    </location>
</feature>
<dbReference type="Proteomes" id="UP001358417">
    <property type="component" value="Unassembled WGS sequence"/>
</dbReference>
<dbReference type="InterPro" id="IPR057826">
    <property type="entry name" value="WWE_C20G8.02"/>
</dbReference>
<dbReference type="PROSITE" id="PS51043">
    <property type="entry name" value="DDHD"/>
    <property type="match status" value="1"/>
</dbReference>